<accession>A0A147BBD8</accession>
<evidence type="ECO:0000259" key="3">
    <source>
        <dbReference type="PROSITE" id="PS50853"/>
    </source>
</evidence>
<keyword evidence="2" id="KW-1133">Transmembrane helix</keyword>
<feature type="domain" description="Fibronectin type-III" evidence="3">
    <location>
        <begin position="125"/>
        <end position="222"/>
    </location>
</feature>
<proteinExistence type="predicted"/>
<keyword evidence="2" id="KW-0812">Transmembrane</keyword>
<dbReference type="InterPro" id="IPR013783">
    <property type="entry name" value="Ig-like_fold"/>
</dbReference>
<evidence type="ECO:0000313" key="4">
    <source>
        <dbReference type="EMBL" id="JAR87685.1"/>
    </source>
</evidence>
<dbReference type="Gene3D" id="2.60.40.10">
    <property type="entry name" value="Immunoglobulins"/>
    <property type="match status" value="4"/>
</dbReference>
<dbReference type="SUPFAM" id="SSF49265">
    <property type="entry name" value="Fibronectin type III"/>
    <property type="match status" value="2"/>
</dbReference>
<dbReference type="PANTHER" id="PTHR46708:SF11">
    <property type="entry name" value="RECEPTOR-TYPE TYROSINE-PROTEIN PHOSPHATASE ETA-LIKE"/>
    <property type="match status" value="1"/>
</dbReference>
<keyword evidence="1" id="KW-0677">Repeat</keyword>
<protein>
    <submittedName>
        <fullName evidence="4">Cell adhesion</fullName>
    </submittedName>
</protein>
<dbReference type="InterPro" id="IPR036116">
    <property type="entry name" value="FN3_sf"/>
</dbReference>
<feature type="domain" description="Fibronectin type-III" evidence="3">
    <location>
        <begin position="30"/>
        <end position="123"/>
    </location>
</feature>
<evidence type="ECO:0000256" key="1">
    <source>
        <dbReference type="ARBA" id="ARBA00022737"/>
    </source>
</evidence>
<dbReference type="PROSITE" id="PS50853">
    <property type="entry name" value="FN3"/>
    <property type="match status" value="4"/>
</dbReference>
<dbReference type="PANTHER" id="PTHR46708">
    <property type="entry name" value="TENASCIN"/>
    <property type="match status" value="1"/>
</dbReference>
<feature type="transmembrane region" description="Helical" evidence="2">
    <location>
        <begin position="417"/>
        <end position="438"/>
    </location>
</feature>
<dbReference type="EMBL" id="GEIB01000059">
    <property type="protein sequence ID" value="JAR87685.1"/>
    <property type="molecule type" value="Transcribed_RNA"/>
</dbReference>
<dbReference type="Pfam" id="PF00041">
    <property type="entry name" value="fn3"/>
    <property type="match status" value="4"/>
</dbReference>
<feature type="non-terminal residue" evidence="4">
    <location>
        <position position="1"/>
    </location>
</feature>
<dbReference type="AlphaFoldDB" id="A0A147BBD8"/>
<dbReference type="SMART" id="SM00060">
    <property type="entry name" value="FN3"/>
    <property type="match status" value="4"/>
</dbReference>
<feature type="domain" description="Fibronectin type-III" evidence="3">
    <location>
        <begin position="320"/>
        <end position="412"/>
    </location>
</feature>
<dbReference type="InterPro" id="IPR003961">
    <property type="entry name" value="FN3_dom"/>
</dbReference>
<reference evidence="4" key="1">
    <citation type="submission" date="2016-03" db="EMBL/GenBank/DDBJ databases">
        <title>Gut transcriptome analysis on engorged females of Ornithodoros mimon (Acari: Argasidae) and phylogenetic inferences of soft ticks.</title>
        <authorList>
            <person name="Landulfo G.A."/>
            <person name="Giovanni D."/>
            <person name="Carvalho E."/>
            <person name="Junqueira-de-Azevedo I."/>
            <person name="Patane J."/>
            <person name="Mendoca R."/>
            <person name="Barros-Battesti D."/>
        </authorList>
    </citation>
    <scope>NUCLEOTIDE SEQUENCE</scope>
    <source>
        <strain evidence="4">Females</strain>
        <tissue evidence="4">Gut</tissue>
    </source>
</reference>
<evidence type="ECO:0000256" key="2">
    <source>
        <dbReference type="SAM" id="Phobius"/>
    </source>
</evidence>
<dbReference type="InterPro" id="IPR050991">
    <property type="entry name" value="ECM_Regulatory_Proteins"/>
</dbReference>
<sequence>CNITAFNVFSKKRLNGSPARLRLHTLGIAAPSHLNVTRINATAIVLTWDVDPGASNYSVHFSPAPNTTGAGANDGIQVSNHTHTYENDHLMPWTAYNVTVQNCGAAYCGKKTVLHVRTDVEAPSVAQTFRATVKNYVDLIFNWQPPKICNGPIDGYLLNISNLEQNETDSITVNGNVTTFPITVTDQYTMYQASLAAFNNGSHHGALLYGPNVLLEITTEGQGPMPPYPVPTKLNSTDVVVQWKAPKDKQHKIISYRINVTDHEGHDISNATVHGLNVTVAHLNPWSDYTVTVESCTSNTTCGPVSKTARFKTDVAAPSAPRNLASTEVTKHTITLSWEEPEVHNGPIDGYILKWNNGTGNMSVRIKDKGYKITGLPTSYNCTVQVLAYNKGYTEEKPGPPAALSTLTLPSVSTATIVLAVVLPLLLIAVFVAAFLAYKKWKRNRQGMSILQNVE</sequence>
<dbReference type="CDD" id="cd00063">
    <property type="entry name" value="FN3"/>
    <property type="match status" value="4"/>
</dbReference>
<name>A0A147BBD8_9ACAR</name>
<keyword evidence="2" id="KW-0472">Membrane</keyword>
<organism evidence="4">
    <name type="scientific">Alectorobius mimon</name>
    <dbReference type="NCBI Taxonomy" id="360319"/>
    <lineage>
        <taxon>Eukaryota</taxon>
        <taxon>Metazoa</taxon>
        <taxon>Ecdysozoa</taxon>
        <taxon>Arthropoda</taxon>
        <taxon>Chelicerata</taxon>
        <taxon>Arachnida</taxon>
        <taxon>Acari</taxon>
        <taxon>Parasitiformes</taxon>
        <taxon>Ixodida</taxon>
        <taxon>Ixodoidea</taxon>
        <taxon>Argasidae</taxon>
        <taxon>Ornithodorinae</taxon>
        <taxon>Alectorobius</taxon>
    </lineage>
</organism>
<feature type="domain" description="Fibronectin type-III" evidence="3">
    <location>
        <begin position="223"/>
        <end position="316"/>
    </location>
</feature>